<dbReference type="Pfam" id="PF23276">
    <property type="entry name" value="TPR_24"/>
    <property type="match status" value="1"/>
</dbReference>
<reference evidence="5" key="1">
    <citation type="journal article" date="2021" name="Nat. Commun.">
        <title>Genetic determinants of endophytism in the Arabidopsis root mycobiome.</title>
        <authorList>
            <person name="Mesny F."/>
            <person name="Miyauchi S."/>
            <person name="Thiergart T."/>
            <person name="Pickel B."/>
            <person name="Atanasova L."/>
            <person name="Karlsson M."/>
            <person name="Huettel B."/>
            <person name="Barry K.W."/>
            <person name="Haridas S."/>
            <person name="Chen C."/>
            <person name="Bauer D."/>
            <person name="Andreopoulos W."/>
            <person name="Pangilinan J."/>
            <person name="LaButti K."/>
            <person name="Riley R."/>
            <person name="Lipzen A."/>
            <person name="Clum A."/>
            <person name="Drula E."/>
            <person name="Henrissat B."/>
            <person name="Kohler A."/>
            <person name="Grigoriev I.V."/>
            <person name="Martin F.M."/>
            <person name="Hacquard S."/>
        </authorList>
    </citation>
    <scope>NUCLEOTIDE SEQUENCE</scope>
    <source>
        <strain evidence="5">MPI-CAGE-AT-0016</strain>
    </source>
</reference>
<feature type="compositionally biased region" description="Basic residues" evidence="3">
    <location>
        <begin position="43"/>
        <end position="52"/>
    </location>
</feature>
<evidence type="ECO:0000313" key="5">
    <source>
        <dbReference type="EMBL" id="KAH7366987.1"/>
    </source>
</evidence>
<dbReference type="InterPro" id="IPR011990">
    <property type="entry name" value="TPR-like_helical_dom_sf"/>
</dbReference>
<dbReference type="Proteomes" id="UP000813385">
    <property type="component" value="Unassembled WGS sequence"/>
</dbReference>
<keyword evidence="6" id="KW-1185">Reference proteome</keyword>
<feature type="region of interest" description="Disordered" evidence="3">
    <location>
        <begin position="87"/>
        <end position="119"/>
    </location>
</feature>
<organism evidence="5 6">
    <name type="scientific">Plectosphaerella cucumerina</name>
    <dbReference type="NCBI Taxonomy" id="40658"/>
    <lineage>
        <taxon>Eukaryota</taxon>
        <taxon>Fungi</taxon>
        <taxon>Dikarya</taxon>
        <taxon>Ascomycota</taxon>
        <taxon>Pezizomycotina</taxon>
        <taxon>Sordariomycetes</taxon>
        <taxon>Hypocreomycetidae</taxon>
        <taxon>Glomerellales</taxon>
        <taxon>Plectosphaerellaceae</taxon>
        <taxon>Plectosphaerella</taxon>
    </lineage>
</organism>
<dbReference type="NCBIfam" id="TIGR00756">
    <property type="entry name" value="PPR"/>
    <property type="match status" value="2"/>
</dbReference>
<feature type="repeat" description="PPR" evidence="2">
    <location>
        <begin position="382"/>
        <end position="416"/>
    </location>
</feature>
<evidence type="ECO:0000256" key="2">
    <source>
        <dbReference type="PROSITE-ProRule" id="PRU00708"/>
    </source>
</evidence>
<feature type="compositionally biased region" description="Low complexity" evidence="3">
    <location>
        <begin position="87"/>
        <end position="99"/>
    </location>
</feature>
<accession>A0A8K0X4N9</accession>
<dbReference type="PROSITE" id="PS51375">
    <property type="entry name" value="PPR"/>
    <property type="match status" value="2"/>
</dbReference>
<feature type="compositionally biased region" description="Basic and acidic residues" evidence="3">
    <location>
        <begin position="32"/>
        <end position="42"/>
    </location>
</feature>
<dbReference type="PANTHER" id="PTHR47938">
    <property type="entry name" value="RESPIRATORY COMPLEX I CHAPERONE (CIA84), PUTATIVE (AFU_ORTHOLOGUE AFUA_2G06020)-RELATED"/>
    <property type="match status" value="1"/>
</dbReference>
<dbReference type="InterPro" id="IPR002885">
    <property type="entry name" value="PPR_rpt"/>
</dbReference>
<gene>
    <name evidence="5" type="ORF">B0T11DRAFT_274492</name>
</gene>
<comment type="caution">
    <text evidence="5">The sequence shown here is derived from an EMBL/GenBank/DDBJ whole genome shotgun (WGS) entry which is preliminary data.</text>
</comment>
<dbReference type="InterPro" id="IPR057027">
    <property type="entry name" value="TPR_mt"/>
</dbReference>
<keyword evidence="1" id="KW-0677">Repeat</keyword>
<evidence type="ECO:0000256" key="3">
    <source>
        <dbReference type="SAM" id="MobiDB-lite"/>
    </source>
</evidence>
<dbReference type="EMBL" id="JAGPXD010000002">
    <property type="protein sequence ID" value="KAH7366987.1"/>
    <property type="molecule type" value="Genomic_DNA"/>
</dbReference>
<evidence type="ECO:0000256" key="1">
    <source>
        <dbReference type="ARBA" id="ARBA00022737"/>
    </source>
</evidence>
<dbReference type="PANTHER" id="PTHR47938:SF45">
    <property type="entry name" value="PENTACOTRIPEPTIDE-REPEAT REGION OF PRORP DOMAIN-CONTAINING PROTEIN"/>
    <property type="match status" value="1"/>
</dbReference>
<dbReference type="Gene3D" id="1.25.40.10">
    <property type="entry name" value="Tetratricopeptide repeat domain"/>
    <property type="match status" value="1"/>
</dbReference>
<dbReference type="AlphaFoldDB" id="A0A8K0X4N9"/>
<feature type="domain" description="Pentatricopeptide repeat-containing protein-mitochondrial" evidence="4">
    <location>
        <begin position="308"/>
        <end position="408"/>
    </location>
</feature>
<proteinExistence type="predicted"/>
<feature type="region of interest" description="Disordered" evidence="3">
    <location>
        <begin position="24"/>
        <end position="64"/>
    </location>
</feature>
<evidence type="ECO:0000313" key="6">
    <source>
        <dbReference type="Proteomes" id="UP000813385"/>
    </source>
</evidence>
<evidence type="ECO:0000259" key="4">
    <source>
        <dbReference type="Pfam" id="PF23276"/>
    </source>
</evidence>
<name>A0A8K0X4N9_9PEZI</name>
<feature type="repeat" description="PPR" evidence="2">
    <location>
        <begin position="312"/>
        <end position="346"/>
    </location>
</feature>
<dbReference type="GO" id="GO:0003729">
    <property type="term" value="F:mRNA binding"/>
    <property type="evidence" value="ECO:0007669"/>
    <property type="project" value="TreeGrafter"/>
</dbReference>
<protein>
    <submittedName>
        <fullName evidence="5">Pentatricopeptide repeat-containing protein</fullName>
    </submittedName>
</protein>
<dbReference type="OrthoDB" id="1908178at2759"/>
<sequence>MRALRGIDGSICGAILATRPPALAATASAKPQHGEQLRDPRPPRRSKARQACKPKSLPTAISPHCPRTSSWLLSTFLPEAPIPRSISCQRSFQPRPSRQQVRRYSHAAAATSSVPHSPVGRIRAKPEELLAMVDDHDPGTVEEHLDLVRDPYMRRYARPDGPALIVSDKRTDSNYPNQDEAIRGDPVVKQVTEKMRLALSQRQRQPSRVPLRKIHSLYMALPQPRMLNLPAPLRHRLLKAMGNPTKRNPTSMLRYFGLIEEVKDTGLTLQRREWNSALAFASKYVGNITDTETETALQIWGEMEKSGGQKANGITFNILFDAAAKSGNITLAEKIYAEMEARGLEFNRYHRVSLIHFFGLKEDADGVRAAYKEMVEAGEMIDTVVLNCLIASFLRAGDAAAALKVYDNMKGSTSETASPPDHKQLNKVISELLMVFSKVGRSHPEMRSFFQEQTPVRPNFQTYRILLYHYAWTVGDLSKVSQYLDDMQWLNVPISGSIFLILFKGFAKHGGGHHTAWTEDRLRKVYSSLLDALHGKTDDLYVDTWLAGWALRAFMKCAGREAVLEVYTDLQAHWTLNDSRAAHMQDFLHEVLRGSAQTLFTHENASRRLRKSSQ</sequence>